<protein>
    <recommendedName>
        <fullName evidence="4">Prolipoprotein diacylglyceryl transferase</fullName>
    </recommendedName>
</protein>
<keyword evidence="1" id="KW-0472">Membrane</keyword>
<keyword evidence="1" id="KW-1133">Transmembrane helix</keyword>
<feature type="transmembrane region" description="Helical" evidence="1">
    <location>
        <begin position="13"/>
        <end position="32"/>
    </location>
</feature>
<evidence type="ECO:0000313" key="2">
    <source>
        <dbReference type="EMBL" id="PIZ68201.1"/>
    </source>
</evidence>
<proteinExistence type="predicted"/>
<dbReference type="GO" id="GO:0005886">
    <property type="term" value="C:plasma membrane"/>
    <property type="evidence" value="ECO:0007669"/>
    <property type="project" value="InterPro"/>
</dbReference>
<name>A0A2M7UAG0_9BACT</name>
<reference evidence="3" key="1">
    <citation type="submission" date="2017-09" db="EMBL/GenBank/DDBJ databases">
        <title>Depth-based differentiation of microbial function through sediment-hosted aquifers and enrichment of novel symbionts in the deep terrestrial subsurface.</title>
        <authorList>
            <person name="Probst A.J."/>
            <person name="Ladd B."/>
            <person name="Jarett J.K."/>
            <person name="Geller-Mcgrath D.E."/>
            <person name="Sieber C.M.K."/>
            <person name="Emerson J.B."/>
            <person name="Anantharaman K."/>
            <person name="Thomas B.C."/>
            <person name="Malmstrom R."/>
            <person name="Stieglmeier M."/>
            <person name="Klingl A."/>
            <person name="Woyke T."/>
            <person name="Ryan C.M."/>
            <person name="Banfield J.F."/>
        </authorList>
    </citation>
    <scope>NUCLEOTIDE SEQUENCE [LARGE SCALE GENOMIC DNA]</scope>
</reference>
<organism evidence="2 3">
    <name type="scientific">Candidatus Roizmanbacteria bacterium CG_4_10_14_0_2_um_filter_36_35</name>
    <dbReference type="NCBI Taxonomy" id="1974822"/>
    <lineage>
        <taxon>Bacteria</taxon>
        <taxon>Candidatus Roizmaniibacteriota</taxon>
    </lineage>
</organism>
<evidence type="ECO:0008006" key="4">
    <source>
        <dbReference type="Google" id="ProtNLM"/>
    </source>
</evidence>
<accession>A0A2M7UAG0</accession>
<evidence type="ECO:0000256" key="1">
    <source>
        <dbReference type="SAM" id="Phobius"/>
    </source>
</evidence>
<keyword evidence="1" id="KW-0812">Transmembrane</keyword>
<dbReference type="Proteomes" id="UP000230177">
    <property type="component" value="Unassembled WGS sequence"/>
</dbReference>
<evidence type="ECO:0000313" key="3">
    <source>
        <dbReference type="Proteomes" id="UP000230177"/>
    </source>
</evidence>
<sequence>MLPVLLDLKFIKIYTFGVFLMLGFLWASFVLWRNIRLTSHKEEEIFDGLFLSLLGGLFFGRL</sequence>
<comment type="caution">
    <text evidence="2">The sequence shown here is derived from an EMBL/GenBank/DDBJ whole genome shotgun (WGS) entry which is preliminary data.</text>
</comment>
<dbReference type="EMBL" id="PFOE01000049">
    <property type="protein sequence ID" value="PIZ68201.1"/>
    <property type="molecule type" value="Genomic_DNA"/>
</dbReference>
<dbReference type="GO" id="GO:0042158">
    <property type="term" value="P:lipoprotein biosynthetic process"/>
    <property type="evidence" value="ECO:0007669"/>
    <property type="project" value="InterPro"/>
</dbReference>
<dbReference type="Pfam" id="PF01790">
    <property type="entry name" value="LGT"/>
    <property type="match status" value="1"/>
</dbReference>
<feature type="non-terminal residue" evidence="2">
    <location>
        <position position="62"/>
    </location>
</feature>
<gene>
    <name evidence="2" type="ORF">COY13_01625</name>
</gene>
<dbReference type="InterPro" id="IPR001640">
    <property type="entry name" value="Lgt"/>
</dbReference>
<dbReference type="AlphaFoldDB" id="A0A2M7UAG0"/>
<dbReference type="GO" id="GO:0008961">
    <property type="term" value="F:phosphatidylglycerol-prolipoprotein diacylglyceryl transferase activity"/>
    <property type="evidence" value="ECO:0007669"/>
    <property type="project" value="InterPro"/>
</dbReference>